<evidence type="ECO:0000313" key="2">
    <source>
        <dbReference type="EMBL" id="MBG9986902.1"/>
    </source>
</evidence>
<reference evidence="2 3" key="1">
    <citation type="submission" date="2020-07" db="EMBL/GenBank/DDBJ databases">
        <title>Facklamia lactis sp. nov., isolated from raw milk.</title>
        <authorList>
            <person name="Doll E.V."/>
            <person name="Huptas C."/>
            <person name="Staib L."/>
            <person name="Wenning M."/>
            <person name="Scherer S."/>
        </authorList>
    </citation>
    <scope>NUCLEOTIDE SEQUENCE [LARGE SCALE GENOMIC DNA]</scope>
    <source>
        <strain evidence="2 3">DSM 111018</strain>
    </source>
</reference>
<feature type="signal peptide" evidence="1">
    <location>
        <begin position="1"/>
        <end position="26"/>
    </location>
</feature>
<dbReference type="EMBL" id="JACBXQ010000005">
    <property type="protein sequence ID" value="MBG9986902.1"/>
    <property type="molecule type" value="Genomic_DNA"/>
</dbReference>
<feature type="chain" id="PRO_5045407996" evidence="1">
    <location>
        <begin position="27"/>
        <end position="58"/>
    </location>
</feature>
<evidence type="ECO:0000256" key="1">
    <source>
        <dbReference type="SAM" id="SignalP"/>
    </source>
</evidence>
<organism evidence="2 3">
    <name type="scientific">Facklamia lactis</name>
    <dbReference type="NCBI Taxonomy" id="2749967"/>
    <lineage>
        <taxon>Bacteria</taxon>
        <taxon>Bacillati</taxon>
        <taxon>Bacillota</taxon>
        <taxon>Bacilli</taxon>
        <taxon>Lactobacillales</taxon>
        <taxon>Aerococcaceae</taxon>
        <taxon>Facklamia</taxon>
    </lineage>
</organism>
<comment type="caution">
    <text evidence="2">The sequence shown here is derived from an EMBL/GenBank/DDBJ whole genome shotgun (WGS) entry which is preliminary data.</text>
</comment>
<protein>
    <submittedName>
        <fullName evidence="2">Uncharacterized protein</fullName>
    </submittedName>
</protein>
<accession>A0ABS0LRV1</accession>
<sequence>MKCVKSFVQFLMVMAVLLSGVKFVQAEERVNFTGESLNEKLEVYINERKEAELLTFHY</sequence>
<gene>
    <name evidence="2" type="ORF">HZY91_08380</name>
</gene>
<proteinExistence type="predicted"/>
<name>A0ABS0LRV1_9LACT</name>
<keyword evidence="3" id="KW-1185">Reference proteome</keyword>
<dbReference type="Proteomes" id="UP000721415">
    <property type="component" value="Unassembled WGS sequence"/>
</dbReference>
<keyword evidence="1" id="KW-0732">Signal</keyword>
<dbReference type="RefSeq" id="WP_197115823.1">
    <property type="nucleotide sequence ID" value="NZ_JACBXQ010000005.1"/>
</dbReference>
<evidence type="ECO:0000313" key="3">
    <source>
        <dbReference type="Proteomes" id="UP000721415"/>
    </source>
</evidence>